<proteinExistence type="predicted"/>
<dbReference type="EMBL" id="AGXN01000007">
    <property type="protein sequence ID" value="EIY98525.1"/>
    <property type="molecule type" value="Genomic_DNA"/>
</dbReference>
<accession>A0A0E2AU34</accession>
<comment type="caution">
    <text evidence="1">The sequence shown here is derived from an EMBL/GenBank/DDBJ whole genome shotgun (WGS) entry which is preliminary data.</text>
</comment>
<reference evidence="1 2" key="1">
    <citation type="submission" date="2012-02" db="EMBL/GenBank/DDBJ databases">
        <title>The Genome Sequence of Bacteroides fragilis CL07T12C05.</title>
        <authorList>
            <consortium name="The Broad Institute Genome Sequencing Platform"/>
            <person name="Earl A."/>
            <person name="Ward D."/>
            <person name="Feldgarden M."/>
            <person name="Gevers D."/>
            <person name="Zitomersky N.L."/>
            <person name="Coyne M.J."/>
            <person name="Comstock L.E."/>
            <person name="Young S.K."/>
            <person name="Zeng Q."/>
            <person name="Gargeya S."/>
            <person name="Fitzgerald M."/>
            <person name="Haas B."/>
            <person name="Abouelleil A."/>
            <person name="Alvarado L."/>
            <person name="Arachchi H.M."/>
            <person name="Berlin A."/>
            <person name="Chapman S.B."/>
            <person name="Gearin G."/>
            <person name="Goldberg J."/>
            <person name="Griggs A."/>
            <person name="Gujja S."/>
            <person name="Hansen M."/>
            <person name="Heiman D."/>
            <person name="Howarth C."/>
            <person name="Larimer J."/>
            <person name="Lui A."/>
            <person name="MacDonald P.J.P."/>
            <person name="McCowen C."/>
            <person name="Montmayeur A."/>
            <person name="Murphy C."/>
            <person name="Neiman D."/>
            <person name="Pearson M."/>
            <person name="Priest M."/>
            <person name="Roberts A."/>
            <person name="Saif S."/>
            <person name="Shea T."/>
            <person name="Sisk P."/>
            <person name="Stolte C."/>
            <person name="Sykes S."/>
            <person name="Wortman J."/>
            <person name="Nusbaum C."/>
            <person name="Birren B."/>
        </authorList>
    </citation>
    <scope>NUCLEOTIDE SEQUENCE [LARGE SCALE GENOMIC DNA]</scope>
    <source>
        <strain evidence="1 2">CL07T12C05</strain>
    </source>
</reference>
<dbReference type="RefSeq" id="WP_005795451.1">
    <property type="nucleotide sequence ID" value="NZ_JH724215.1"/>
</dbReference>
<name>A0A0E2AU34_BACFG</name>
<gene>
    <name evidence="1" type="ORF">HMPREF1056_01394</name>
</gene>
<dbReference type="HOGENOM" id="CLU_2153214_0_0_10"/>
<dbReference type="Proteomes" id="UP000003879">
    <property type="component" value="Unassembled WGS sequence"/>
</dbReference>
<dbReference type="PATRIC" id="fig|997883.3.peg.1466"/>
<protein>
    <submittedName>
        <fullName evidence="1">Uncharacterized protein</fullName>
    </submittedName>
</protein>
<evidence type="ECO:0000313" key="2">
    <source>
        <dbReference type="Proteomes" id="UP000003879"/>
    </source>
</evidence>
<organism evidence="1 2">
    <name type="scientific">Bacteroides fragilis CL07T12C05</name>
    <dbReference type="NCBI Taxonomy" id="997883"/>
    <lineage>
        <taxon>Bacteria</taxon>
        <taxon>Pseudomonadati</taxon>
        <taxon>Bacteroidota</taxon>
        <taxon>Bacteroidia</taxon>
        <taxon>Bacteroidales</taxon>
        <taxon>Bacteroidaceae</taxon>
        <taxon>Bacteroides</taxon>
    </lineage>
</organism>
<dbReference type="AlphaFoldDB" id="A0A0E2AU34"/>
<evidence type="ECO:0000313" key="1">
    <source>
        <dbReference type="EMBL" id="EIY98525.1"/>
    </source>
</evidence>
<sequence length="111" mass="12865">MEQLFEAILAIAKQNPDGFTVDLTTLKKVTKGISVAYLETQDSFGEEGLKRVLNHSEMHEKKVGGWLNEENQEFYFDSVRIFTNLEEAKRFGRENKQIAIFDISHMRLIKL</sequence>